<dbReference type="EMBL" id="BK067791">
    <property type="protein sequence ID" value="DBA52146.1"/>
    <property type="molecule type" value="Genomic_DNA"/>
</dbReference>
<protein>
    <submittedName>
        <fullName evidence="2 3">ORF5</fullName>
    </submittedName>
</protein>
<keyword evidence="1" id="KW-0812">Transmembrane</keyword>
<reference evidence="3" key="1">
    <citation type="journal article" date="2024" name="Environ. Microbiol. Rep.">
        <title>Hiding in plain sight: The discovery of complete genomes of 11 hypothetical spindle-shaped viruses that putatively infect mesophilic ammonia-oxidizing archaea.</title>
        <authorList>
            <person name="Ni Y."/>
            <person name="Xu T."/>
            <person name="Yan S."/>
            <person name="Chen L."/>
            <person name="Wang Y."/>
        </authorList>
    </citation>
    <scope>NUCLEOTIDE SEQUENCE</scope>
    <source>
        <strain evidence="3">NTT1</strain>
        <strain evidence="2">NTT2</strain>
    </source>
</reference>
<reference evidence="3" key="2">
    <citation type="submission" date="2024-03" db="EMBL/GenBank/DDBJ databases">
        <authorList>
            <person name="Ni Y."/>
            <person name="Xu T."/>
            <person name="Yan S."/>
            <person name="Chen L."/>
            <person name="Wang Y."/>
        </authorList>
    </citation>
    <scope>NUCLEOTIDE SEQUENCE</scope>
    <source>
        <strain evidence="3">NTT1</strain>
        <strain evidence="2">NTT2</strain>
    </source>
</reference>
<evidence type="ECO:0000313" key="3">
    <source>
        <dbReference type="EMBL" id="DBA52146.1"/>
    </source>
</evidence>
<keyword evidence="1" id="KW-0472">Membrane</keyword>
<name>A0AAT9J7I8_9VIRU</name>
<sequence>MGIITHKDLFTHKYITAEIRDSSGRIHFRHIKHMLGDYWLTFIDKDLYCFKVHDARIGTYKETAAKSIRILHYSTKHYLPISPEYNKELEEVLRLNSLPRMNTTMFGAFKILSQREKKASAGIVQNNDGTTTIQEFKGFETHLLKNLVEDVADKPEQYNQQMTNLKTYFDNMAVYQIITPVKDITEFIEDDLIATDPKFLGDVVRSCMLLDKEQKKVLNTKIDAKKNYLVIAALILIIGAVAFMGVYLISNGSGANPFASIFPQFNTSPSATGGGGTTGTNYACVHIDDATIFSKYPLPEDLNKAVSDGDIKLCQLSPNVQKLVKNYTPTHH</sequence>
<organism evidence="3">
    <name type="scientific">Nitrosopumilaceae spindle-shaped virus</name>
    <dbReference type="NCBI Taxonomy" id="3065433"/>
    <lineage>
        <taxon>Viruses</taxon>
    </lineage>
</organism>
<proteinExistence type="predicted"/>
<dbReference type="EMBL" id="BK067783">
    <property type="protein sequence ID" value="DBA51755.1"/>
    <property type="molecule type" value="Genomic_DNA"/>
</dbReference>
<feature type="transmembrane region" description="Helical" evidence="1">
    <location>
        <begin position="228"/>
        <end position="249"/>
    </location>
</feature>
<evidence type="ECO:0000256" key="1">
    <source>
        <dbReference type="SAM" id="Phobius"/>
    </source>
</evidence>
<keyword evidence="1" id="KW-1133">Transmembrane helix</keyword>
<evidence type="ECO:0000313" key="2">
    <source>
        <dbReference type="EMBL" id="DBA51755.1"/>
    </source>
</evidence>
<accession>A0AAT9J7I8</accession>